<comment type="subcellular location">
    <subcellularLocation>
        <location evidence="1">Periplasm</location>
    </subcellularLocation>
</comment>
<keyword evidence="3 4" id="KW-0732">Signal</keyword>
<dbReference type="InterPro" id="IPR001638">
    <property type="entry name" value="Solute-binding_3/MltF_N"/>
</dbReference>
<evidence type="ECO:0000256" key="2">
    <source>
        <dbReference type="ARBA" id="ARBA00010742"/>
    </source>
</evidence>
<dbReference type="PANTHER" id="PTHR30024">
    <property type="entry name" value="ALIPHATIC SULFONATES-BINDING PROTEIN-RELATED"/>
    <property type="match status" value="1"/>
</dbReference>
<feature type="domain" description="Solute-binding protein family 3/N-terminal" evidence="5">
    <location>
        <begin position="44"/>
        <end position="262"/>
    </location>
</feature>
<dbReference type="Proteomes" id="UP000603434">
    <property type="component" value="Unassembled WGS sequence"/>
</dbReference>
<feature type="signal peptide" evidence="4">
    <location>
        <begin position="1"/>
        <end position="28"/>
    </location>
</feature>
<organism evidence="6 7">
    <name type="scientific">Candidatus Desulfatibia profunda</name>
    <dbReference type="NCBI Taxonomy" id="2841695"/>
    <lineage>
        <taxon>Bacteria</taxon>
        <taxon>Pseudomonadati</taxon>
        <taxon>Thermodesulfobacteriota</taxon>
        <taxon>Desulfobacteria</taxon>
        <taxon>Desulfobacterales</taxon>
        <taxon>Desulfobacterales incertae sedis</taxon>
        <taxon>Candidatus Desulfatibia</taxon>
    </lineage>
</organism>
<dbReference type="PROSITE" id="PS51257">
    <property type="entry name" value="PROKAR_LIPOPROTEIN"/>
    <property type="match status" value="1"/>
</dbReference>
<dbReference type="SUPFAM" id="SSF53850">
    <property type="entry name" value="Periplasmic binding protein-like II"/>
    <property type="match status" value="1"/>
</dbReference>
<gene>
    <name evidence="6" type="ORF">H8E23_14355</name>
</gene>
<evidence type="ECO:0000313" key="6">
    <source>
        <dbReference type="EMBL" id="MBC8362564.1"/>
    </source>
</evidence>
<dbReference type="EMBL" id="JACNJH010000203">
    <property type="protein sequence ID" value="MBC8362564.1"/>
    <property type="molecule type" value="Genomic_DNA"/>
</dbReference>
<dbReference type="Pfam" id="PF09084">
    <property type="entry name" value="NMT1"/>
    <property type="match status" value="1"/>
</dbReference>
<dbReference type="Gene3D" id="3.40.190.10">
    <property type="entry name" value="Periplasmic binding protein-like II"/>
    <property type="match status" value="2"/>
</dbReference>
<protein>
    <submittedName>
        <fullName evidence="6">ABC transporter substrate-binding protein</fullName>
    </submittedName>
</protein>
<comment type="similarity">
    <text evidence="2">Belongs to the bacterial solute-binding protein SsuA/TauA family.</text>
</comment>
<reference evidence="6 7" key="1">
    <citation type="submission" date="2020-08" db="EMBL/GenBank/DDBJ databases">
        <title>Bridging the membrane lipid divide: bacteria of the FCB group superphylum have the potential to synthesize archaeal ether lipids.</title>
        <authorList>
            <person name="Villanueva L."/>
            <person name="Von Meijenfeldt F.A.B."/>
            <person name="Westbye A.B."/>
            <person name="Yadav S."/>
            <person name="Hopmans E.C."/>
            <person name="Dutilh B.E."/>
            <person name="Sinninghe Damste J.S."/>
        </authorList>
    </citation>
    <scope>NUCLEOTIDE SEQUENCE [LARGE SCALE GENOMIC DNA]</scope>
    <source>
        <strain evidence="6">NIOZ-UU30</strain>
    </source>
</reference>
<comment type="caution">
    <text evidence="6">The sequence shown here is derived from an EMBL/GenBank/DDBJ whole genome shotgun (WGS) entry which is preliminary data.</text>
</comment>
<dbReference type="AlphaFoldDB" id="A0A8J6NPT2"/>
<evidence type="ECO:0000256" key="3">
    <source>
        <dbReference type="ARBA" id="ARBA00022729"/>
    </source>
</evidence>
<dbReference type="PANTHER" id="PTHR30024:SF47">
    <property type="entry name" value="TAURINE-BINDING PERIPLASMIC PROTEIN"/>
    <property type="match status" value="1"/>
</dbReference>
<evidence type="ECO:0000256" key="1">
    <source>
        <dbReference type="ARBA" id="ARBA00004418"/>
    </source>
</evidence>
<evidence type="ECO:0000259" key="5">
    <source>
        <dbReference type="SMART" id="SM00062"/>
    </source>
</evidence>
<dbReference type="InterPro" id="IPR015168">
    <property type="entry name" value="SsuA/THI5"/>
</dbReference>
<dbReference type="GO" id="GO:0042918">
    <property type="term" value="P:alkanesulfonate transmembrane transport"/>
    <property type="evidence" value="ECO:0007669"/>
    <property type="project" value="TreeGrafter"/>
</dbReference>
<evidence type="ECO:0000256" key="4">
    <source>
        <dbReference type="SAM" id="SignalP"/>
    </source>
</evidence>
<feature type="chain" id="PRO_5035228044" evidence="4">
    <location>
        <begin position="29"/>
        <end position="340"/>
    </location>
</feature>
<dbReference type="GO" id="GO:0042597">
    <property type="term" value="C:periplasmic space"/>
    <property type="evidence" value="ECO:0007669"/>
    <property type="project" value="UniProtKB-SubCell"/>
</dbReference>
<accession>A0A8J6NPT2</accession>
<name>A0A8J6NPT2_9BACT</name>
<proteinExistence type="inferred from homology"/>
<evidence type="ECO:0000313" key="7">
    <source>
        <dbReference type="Proteomes" id="UP000603434"/>
    </source>
</evidence>
<sequence>MKMRTNQGIVLRTILRMFLLLTLTVLSASCQKAEKSAGPKEKATIGVASLILSAPIIIAQKKGFFADEGLDITFKSYPFGKKAIEAMFAGEVDFATVAETPIVFKSFVRDDFVVFVTFVYSYDDSKILGRKDQGVSKPEDLKGKKLGITAGTSSHFFAHIYINEHGLDASAVKLVDFSAPDLPGALKDAKVDAISAFEPYAYEAINALPDKVVRLAGSNLFKETFNLTAMKSCAKGHPETLKKVLKAVDRAIMFIKQNRNESIAITSNSIKMKENLMASIWDDFVFELSLDHSLFTIFEDEARWAIKNGFADKTKVPNYLGYFYLDALKGVKPETVTIIK</sequence>
<dbReference type="SMART" id="SM00062">
    <property type="entry name" value="PBPb"/>
    <property type="match status" value="1"/>
</dbReference>
<dbReference type="CDD" id="cd01008">
    <property type="entry name" value="PBP2_NrtA_SsuA_CpmA_like"/>
    <property type="match status" value="1"/>
</dbReference>